<evidence type="ECO:0000313" key="2">
    <source>
        <dbReference type="EMBL" id="TKV92432.1"/>
    </source>
</evidence>
<name>A0A4U6SY67_SETVI</name>
<dbReference type="Gramene" id="TKV92432">
    <property type="protein sequence ID" value="TKV92432"/>
    <property type="gene ID" value="SEVIR_9G162400v2"/>
</dbReference>
<proteinExistence type="predicted"/>
<evidence type="ECO:0000256" key="1">
    <source>
        <dbReference type="SAM" id="MobiDB-lite"/>
    </source>
</evidence>
<feature type="region of interest" description="Disordered" evidence="1">
    <location>
        <begin position="56"/>
        <end position="123"/>
    </location>
</feature>
<protein>
    <submittedName>
        <fullName evidence="2">Uncharacterized protein</fullName>
    </submittedName>
</protein>
<reference evidence="2" key="1">
    <citation type="submission" date="2019-03" db="EMBL/GenBank/DDBJ databases">
        <title>WGS assembly of Setaria viridis.</title>
        <authorList>
            <person name="Huang P."/>
            <person name="Jenkins J."/>
            <person name="Grimwood J."/>
            <person name="Barry K."/>
            <person name="Healey A."/>
            <person name="Mamidi S."/>
            <person name="Sreedasyam A."/>
            <person name="Shu S."/>
            <person name="Feldman M."/>
            <person name="Wu J."/>
            <person name="Yu Y."/>
            <person name="Chen C."/>
            <person name="Johnson J."/>
            <person name="Rokhsar D."/>
            <person name="Baxter I."/>
            <person name="Schmutz J."/>
            <person name="Brutnell T."/>
            <person name="Kellogg E."/>
        </authorList>
    </citation>
    <scope>NUCLEOTIDE SEQUENCE [LARGE SCALE GENOMIC DNA]</scope>
</reference>
<dbReference type="AlphaFoldDB" id="A0A4U6SY67"/>
<gene>
    <name evidence="2" type="ORF">SEVIR_9G162400v2</name>
</gene>
<sequence>MTRIMRGALYIVRKTGSLSVARPIRPTTAFLLPLNTVLLLPVALRRRISLLHLRPEAPAVSTAPPGSGGALPPPHLALPNRPPPPPRQAAPPPPRRPARPPPPPPGRQPPPPPGRQPPPPIPL</sequence>
<organism evidence="2 3">
    <name type="scientific">Setaria viridis</name>
    <name type="common">Green bristlegrass</name>
    <name type="synonym">Setaria italica subsp. viridis</name>
    <dbReference type="NCBI Taxonomy" id="4556"/>
    <lineage>
        <taxon>Eukaryota</taxon>
        <taxon>Viridiplantae</taxon>
        <taxon>Streptophyta</taxon>
        <taxon>Embryophyta</taxon>
        <taxon>Tracheophyta</taxon>
        <taxon>Spermatophyta</taxon>
        <taxon>Magnoliopsida</taxon>
        <taxon>Liliopsida</taxon>
        <taxon>Poales</taxon>
        <taxon>Poaceae</taxon>
        <taxon>PACMAD clade</taxon>
        <taxon>Panicoideae</taxon>
        <taxon>Panicodae</taxon>
        <taxon>Paniceae</taxon>
        <taxon>Cenchrinae</taxon>
        <taxon>Setaria</taxon>
    </lineage>
</organism>
<evidence type="ECO:0000313" key="3">
    <source>
        <dbReference type="Proteomes" id="UP000298652"/>
    </source>
</evidence>
<dbReference type="Proteomes" id="UP000298652">
    <property type="component" value="Chromosome 9"/>
</dbReference>
<keyword evidence="3" id="KW-1185">Reference proteome</keyword>
<accession>A0A4U6SY67</accession>
<feature type="compositionally biased region" description="Pro residues" evidence="1">
    <location>
        <begin position="71"/>
        <end position="123"/>
    </location>
</feature>
<dbReference type="EMBL" id="CM016560">
    <property type="protein sequence ID" value="TKV92432.1"/>
    <property type="molecule type" value="Genomic_DNA"/>
</dbReference>